<dbReference type="PANTHER" id="PTHR12243:SF69">
    <property type="entry name" value="SI:CH73-59F11.3"/>
    <property type="match status" value="1"/>
</dbReference>
<feature type="domain" description="MADF" evidence="1">
    <location>
        <begin position="79"/>
        <end position="177"/>
    </location>
</feature>
<dbReference type="PROSITE" id="PS51029">
    <property type="entry name" value="MADF"/>
    <property type="match status" value="1"/>
</dbReference>
<name>A0A151I8H6_9HYME</name>
<feature type="non-terminal residue" evidence="2">
    <location>
        <position position="1"/>
    </location>
</feature>
<dbReference type="GO" id="GO:0006357">
    <property type="term" value="P:regulation of transcription by RNA polymerase II"/>
    <property type="evidence" value="ECO:0007669"/>
    <property type="project" value="TreeGrafter"/>
</dbReference>
<evidence type="ECO:0000259" key="1">
    <source>
        <dbReference type="PROSITE" id="PS51029"/>
    </source>
</evidence>
<dbReference type="AlphaFoldDB" id="A0A151I8H6"/>
<dbReference type="InterPro" id="IPR006578">
    <property type="entry name" value="MADF-dom"/>
</dbReference>
<dbReference type="EMBL" id="KQ978353">
    <property type="protein sequence ID" value="KYM94642.1"/>
    <property type="molecule type" value="Genomic_DNA"/>
</dbReference>
<dbReference type="InterPro" id="IPR039353">
    <property type="entry name" value="TF_Adf1"/>
</dbReference>
<reference evidence="2 3" key="1">
    <citation type="submission" date="2016-03" db="EMBL/GenBank/DDBJ databases">
        <title>Cyphomyrmex costatus WGS genome.</title>
        <authorList>
            <person name="Nygaard S."/>
            <person name="Hu H."/>
            <person name="Boomsma J."/>
            <person name="Zhang G."/>
        </authorList>
    </citation>
    <scope>NUCLEOTIDE SEQUENCE [LARGE SCALE GENOMIC DNA]</scope>
    <source>
        <strain evidence="2">MS0001</strain>
        <tissue evidence="2">Whole body</tissue>
    </source>
</reference>
<dbReference type="GO" id="GO:0005634">
    <property type="term" value="C:nucleus"/>
    <property type="evidence" value="ECO:0007669"/>
    <property type="project" value="TreeGrafter"/>
</dbReference>
<accession>A0A151I8H6</accession>
<dbReference type="PANTHER" id="PTHR12243">
    <property type="entry name" value="MADF DOMAIN TRANSCRIPTION FACTOR"/>
    <property type="match status" value="1"/>
</dbReference>
<dbReference type="GO" id="GO:0005667">
    <property type="term" value="C:transcription regulator complex"/>
    <property type="evidence" value="ECO:0007669"/>
    <property type="project" value="TreeGrafter"/>
</dbReference>
<evidence type="ECO:0000313" key="3">
    <source>
        <dbReference type="Proteomes" id="UP000078542"/>
    </source>
</evidence>
<protein>
    <recommendedName>
        <fullName evidence="1">MADF domain-containing protein</fullName>
    </recommendedName>
</protein>
<dbReference type="Pfam" id="PF10545">
    <property type="entry name" value="MADF_DNA_bdg"/>
    <property type="match status" value="1"/>
</dbReference>
<sequence length="180" mass="21035">GRKCGYCGYYLPQSYDLLEHSCFYPFDEEINAFNIDVNSIVTVVAREEYDNHLSEPGTSTCQLTNNEDYVQQEVNTDELLITCVARKRALFDHRIPANERSNLKKKALWQEVCNLMGGVLTVDEAKRRWRYLRDCYMKAKKKEHEYTPSGSATDESLKKKSSFRFYLQMQFLDDVQIKSV</sequence>
<dbReference type="Proteomes" id="UP000078542">
    <property type="component" value="Unassembled WGS sequence"/>
</dbReference>
<evidence type="ECO:0000313" key="2">
    <source>
        <dbReference type="EMBL" id="KYM94642.1"/>
    </source>
</evidence>
<keyword evidence="3" id="KW-1185">Reference proteome</keyword>
<organism evidence="2 3">
    <name type="scientific">Cyphomyrmex costatus</name>
    <dbReference type="NCBI Taxonomy" id="456900"/>
    <lineage>
        <taxon>Eukaryota</taxon>
        <taxon>Metazoa</taxon>
        <taxon>Ecdysozoa</taxon>
        <taxon>Arthropoda</taxon>
        <taxon>Hexapoda</taxon>
        <taxon>Insecta</taxon>
        <taxon>Pterygota</taxon>
        <taxon>Neoptera</taxon>
        <taxon>Endopterygota</taxon>
        <taxon>Hymenoptera</taxon>
        <taxon>Apocrita</taxon>
        <taxon>Aculeata</taxon>
        <taxon>Formicoidea</taxon>
        <taxon>Formicidae</taxon>
        <taxon>Myrmicinae</taxon>
        <taxon>Cyphomyrmex</taxon>
    </lineage>
</organism>
<dbReference type="SMART" id="SM00595">
    <property type="entry name" value="MADF"/>
    <property type="match status" value="1"/>
</dbReference>
<gene>
    <name evidence="2" type="ORF">ALC62_14729</name>
</gene>
<proteinExistence type="predicted"/>